<sequence length="375" mass="41873">MVPTQNQNIPFGSDFTLFEGEKFASNLRSTQQHINDTLQTTNTSSAENMDQFYPSLGADFTLFDQDIEVPKMSSQKSTELPSISETPSQKVEHSFPSVIQTPQLTDIPIISHPPSKEPTDTNFDFMTSFATPYTPYQSDFSNDTSLISPYTPVYPVLDFVPTPYISQVEQFNSSPAQSTPFLTPHIDFEKGSFQTTPSNFHPTPISKQPSFDFSLYCKDGSFHVDDEPCDNRQPVLVAPLEEVASYNSGDISRLDRQPEGEGQENISPSQSSENPLPASRPVAAKEKKYACDVCGMRFARKFNLNVHARGHDPKLARPFCCTLCTKAFGRKHDLSRHMATVHNGERPFSCETCHKSFSRKDGLHRHLVKGCPGQA</sequence>
<dbReference type="Gene3D" id="3.30.160.60">
    <property type="entry name" value="Classic Zinc Finger"/>
    <property type="match status" value="3"/>
</dbReference>
<dbReference type="PROSITE" id="PS00028">
    <property type="entry name" value="ZINC_FINGER_C2H2_1"/>
    <property type="match status" value="2"/>
</dbReference>
<keyword evidence="4" id="KW-0862">Zinc</keyword>
<dbReference type="OrthoDB" id="8117402at2759"/>
<dbReference type="GO" id="GO:0000981">
    <property type="term" value="F:DNA-binding transcription factor activity, RNA polymerase II-specific"/>
    <property type="evidence" value="ECO:0007669"/>
    <property type="project" value="TreeGrafter"/>
</dbReference>
<evidence type="ECO:0000256" key="6">
    <source>
        <dbReference type="SAM" id="MobiDB-lite"/>
    </source>
</evidence>
<dbReference type="SUPFAM" id="SSF57667">
    <property type="entry name" value="beta-beta-alpha zinc fingers"/>
    <property type="match status" value="2"/>
</dbReference>
<evidence type="ECO:0000313" key="9">
    <source>
        <dbReference type="Proteomes" id="UP000193498"/>
    </source>
</evidence>
<evidence type="ECO:0000256" key="5">
    <source>
        <dbReference type="PROSITE-ProRule" id="PRU00042"/>
    </source>
</evidence>
<dbReference type="Proteomes" id="UP000193498">
    <property type="component" value="Unassembled WGS sequence"/>
</dbReference>
<feature type="compositionally biased region" description="Polar residues" evidence="6">
    <location>
        <begin position="264"/>
        <end position="274"/>
    </location>
</feature>
<evidence type="ECO:0000256" key="2">
    <source>
        <dbReference type="ARBA" id="ARBA00022737"/>
    </source>
</evidence>
<dbReference type="Pfam" id="PF13894">
    <property type="entry name" value="zf-C2H2_4"/>
    <property type="match status" value="1"/>
</dbReference>
<evidence type="ECO:0000259" key="7">
    <source>
        <dbReference type="PROSITE" id="PS50157"/>
    </source>
</evidence>
<dbReference type="SMART" id="SM00355">
    <property type="entry name" value="ZnF_C2H2"/>
    <property type="match status" value="3"/>
</dbReference>
<keyword evidence="1" id="KW-0479">Metal-binding</keyword>
<gene>
    <name evidence="8" type="ORF">K493DRAFT_315625</name>
</gene>
<keyword evidence="9" id="KW-1185">Reference proteome</keyword>
<feature type="region of interest" description="Disordered" evidence="6">
    <location>
        <begin position="247"/>
        <end position="280"/>
    </location>
</feature>
<accession>A0A1Y1Y861</accession>
<keyword evidence="2" id="KW-0677">Repeat</keyword>
<evidence type="ECO:0000256" key="3">
    <source>
        <dbReference type="ARBA" id="ARBA00022771"/>
    </source>
</evidence>
<reference evidence="8 9" key="1">
    <citation type="submission" date="2016-07" db="EMBL/GenBank/DDBJ databases">
        <title>Pervasive Adenine N6-methylation of Active Genes in Fungi.</title>
        <authorList>
            <consortium name="DOE Joint Genome Institute"/>
            <person name="Mondo S.J."/>
            <person name="Dannebaum R.O."/>
            <person name="Kuo R.C."/>
            <person name="Labutti K."/>
            <person name="Haridas S."/>
            <person name="Kuo A."/>
            <person name="Salamov A."/>
            <person name="Ahrendt S.R."/>
            <person name="Lipzen A."/>
            <person name="Sullivan W."/>
            <person name="Andreopoulos W.B."/>
            <person name="Clum A."/>
            <person name="Lindquist E."/>
            <person name="Daum C."/>
            <person name="Ramamoorthy G.K."/>
            <person name="Gryganskyi A."/>
            <person name="Culley D."/>
            <person name="Magnuson J.K."/>
            <person name="James T.Y."/>
            <person name="O'Malley M.A."/>
            <person name="Stajich J.E."/>
            <person name="Spatafora J.W."/>
            <person name="Visel A."/>
            <person name="Grigoriev I.V."/>
        </authorList>
    </citation>
    <scope>NUCLEOTIDE SEQUENCE [LARGE SCALE GENOMIC DNA]</scope>
    <source>
        <strain evidence="8 9">CBS 931.73</strain>
    </source>
</reference>
<protein>
    <recommendedName>
        <fullName evidence="7">C2H2-type domain-containing protein</fullName>
    </recommendedName>
</protein>
<feature type="domain" description="C2H2-type" evidence="7">
    <location>
        <begin position="289"/>
        <end position="316"/>
    </location>
</feature>
<dbReference type="GO" id="GO:0005634">
    <property type="term" value="C:nucleus"/>
    <property type="evidence" value="ECO:0007669"/>
    <property type="project" value="TreeGrafter"/>
</dbReference>
<dbReference type="PROSITE" id="PS50157">
    <property type="entry name" value="ZINC_FINGER_C2H2_2"/>
    <property type="match status" value="3"/>
</dbReference>
<dbReference type="InterPro" id="IPR036236">
    <property type="entry name" value="Znf_C2H2_sf"/>
</dbReference>
<dbReference type="InParanoid" id="A0A1Y1Y861"/>
<feature type="domain" description="C2H2-type" evidence="7">
    <location>
        <begin position="319"/>
        <end position="347"/>
    </location>
</feature>
<dbReference type="STRING" id="1314790.A0A1Y1Y861"/>
<comment type="caution">
    <text evidence="8">The sequence shown here is derived from an EMBL/GenBank/DDBJ whole genome shotgun (WGS) entry which is preliminary data.</text>
</comment>
<dbReference type="AlphaFoldDB" id="A0A1Y1Y861"/>
<dbReference type="EMBL" id="MCFE01000212">
    <property type="protein sequence ID" value="ORX94158.1"/>
    <property type="molecule type" value="Genomic_DNA"/>
</dbReference>
<evidence type="ECO:0000256" key="4">
    <source>
        <dbReference type="ARBA" id="ARBA00022833"/>
    </source>
</evidence>
<keyword evidence="3 5" id="KW-0863">Zinc-finger</keyword>
<dbReference type="PANTHER" id="PTHR24408">
    <property type="entry name" value="ZINC FINGER PROTEIN"/>
    <property type="match status" value="1"/>
</dbReference>
<dbReference type="PANTHER" id="PTHR24408:SF58">
    <property type="entry name" value="TRANSCRIPTION FACTOR (TFIIIA), PUTATIVE (AFU_ORTHOLOGUE AFUA_1G05150)-RELATED"/>
    <property type="match status" value="1"/>
</dbReference>
<dbReference type="GO" id="GO:0043565">
    <property type="term" value="F:sequence-specific DNA binding"/>
    <property type="evidence" value="ECO:0007669"/>
    <property type="project" value="TreeGrafter"/>
</dbReference>
<dbReference type="FunFam" id="3.30.160.60:FF:000100">
    <property type="entry name" value="Zinc finger 45-like"/>
    <property type="match status" value="2"/>
</dbReference>
<evidence type="ECO:0000256" key="1">
    <source>
        <dbReference type="ARBA" id="ARBA00022723"/>
    </source>
</evidence>
<name>A0A1Y1Y861_9FUNG</name>
<organism evidence="8 9">
    <name type="scientific">Basidiobolus meristosporus CBS 931.73</name>
    <dbReference type="NCBI Taxonomy" id="1314790"/>
    <lineage>
        <taxon>Eukaryota</taxon>
        <taxon>Fungi</taxon>
        <taxon>Fungi incertae sedis</taxon>
        <taxon>Zoopagomycota</taxon>
        <taxon>Entomophthoromycotina</taxon>
        <taxon>Basidiobolomycetes</taxon>
        <taxon>Basidiobolales</taxon>
        <taxon>Basidiobolaceae</taxon>
        <taxon>Basidiobolus</taxon>
    </lineage>
</organism>
<proteinExistence type="predicted"/>
<dbReference type="GO" id="GO:0008270">
    <property type="term" value="F:zinc ion binding"/>
    <property type="evidence" value="ECO:0007669"/>
    <property type="project" value="UniProtKB-KW"/>
</dbReference>
<evidence type="ECO:0000313" key="8">
    <source>
        <dbReference type="EMBL" id="ORX94158.1"/>
    </source>
</evidence>
<feature type="domain" description="C2H2-type" evidence="7">
    <location>
        <begin position="348"/>
        <end position="366"/>
    </location>
</feature>
<dbReference type="InterPro" id="IPR013087">
    <property type="entry name" value="Znf_C2H2_type"/>
</dbReference>
<dbReference type="Pfam" id="PF00096">
    <property type="entry name" value="zf-C2H2"/>
    <property type="match status" value="2"/>
</dbReference>